<dbReference type="Pfam" id="PF01202">
    <property type="entry name" value="SKI"/>
    <property type="match status" value="1"/>
</dbReference>
<evidence type="ECO:0000256" key="5">
    <source>
        <dbReference type="ARBA" id="ARBA00022840"/>
    </source>
</evidence>
<gene>
    <name evidence="7" type="primary">aroK</name>
    <name evidence="8" type="ORF">ABNF92_15905</name>
</gene>
<keyword evidence="7" id="KW-0963">Cytoplasm</keyword>
<dbReference type="AlphaFoldDB" id="A0AAU7MK86"/>
<keyword evidence="5 7" id="KW-0067">ATP-binding</keyword>
<feature type="binding site" evidence="7">
    <location>
        <position position="39"/>
    </location>
    <ligand>
        <name>substrate</name>
    </ligand>
</feature>
<dbReference type="HAMAP" id="MF_00109">
    <property type="entry name" value="Shikimate_kinase"/>
    <property type="match status" value="1"/>
</dbReference>
<feature type="binding site" evidence="7">
    <location>
        <position position="156"/>
    </location>
    <ligand>
        <name>ATP</name>
        <dbReference type="ChEBI" id="CHEBI:30616"/>
    </ligand>
</feature>
<accession>A0AAU7MK86</accession>
<keyword evidence="2 7" id="KW-0808">Transferase</keyword>
<dbReference type="InterPro" id="IPR031322">
    <property type="entry name" value="Shikimate/glucono_kinase"/>
</dbReference>
<dbReference type="EMBL" id="CP157802">
    <property type="protein sequence ID" value="XBQ18921.1"/>
    <property type="molecule type" value="Genomic_DNA"/>
</dbReference>
<dbReference type="CDD" id="cd00464">
    <property type="entry name" value="SK"/>
    <property type="match status" value="1"/>
</dbReference>
<evidence type="ECO:0000256" key="2">
    <source>
        <dbReference type="ARBA" id="ARBA00022679"/>
    </source>
</evidence>
<evidence type="ECO:0000256" key="4">
    <source>
        <dbReference type="ARBA" id="ARBA00022777"/>
    </source>
</evidence>
<sequence length="175" mass="19166">MVNPTDTGNLVLIGMPGSGKSTVGVLLAKRLGLGFVDTDLLIQEEAGRTLQAIVDQDGYEALRRIEEQVLLKLDVEHKVISTGGSAVYSAPAMEHLKTNGTVVFLDIPLELVIERIGDHSMRGISRRPDQSLAELFSERFSLYSRWADVTVKGEGRNQEQVADAVLADLQAHKNR</sequence>
<reference evidence="8" key="1">
    <citation type="submission" date="2024-05" db="EMBL/GenBank/DDBJ databases">
        <title>Draft Genome Sequences of Flagellimonas sp. MMG031 and Marinobacter sp. MMG032 Isolated from the dinoflagellate Symbiodinium pilosum.</title>
        <authorList>
            <person name="Shikuma N.J."/>
            <person name="Farrell M.V."/>
        </authorList>
    </citation>
    <scope>NUCLEOTIDE SEQUENCE</scope>
    <source>
        <strain evidence="8">MMG032</strain>
    </source>
</reference>
<keyword evidence="6 7" id="KW-0057">Aromatic amino acid biosynthesis</keyword>
<comment type="cofactor">
    <cofactor evidence="7">
        <name>Mg(2+)</name>
        <dbReference type="ChEBI" id="CHEBI:18420"/>
    </cofactor>
    <text evidence="7">Binds 1 Mg(2+) ion per subunit.</text>
</comment>
<comment type="function">
    <text evidence="7">Catalyzes the specific phosphorylation of the 3-hydroxyl group of shikimic acid using ATP as a cosubstrate.</text>
</comment>
<feature type="binding site" evidence="7">
    <location>
        <position position="139"/>
    </location>
    <ligand>
        <name>substrate</name>
    </ligand>
</feature>
<comment type="catalytic activity">
    <reaction evidence="7">
        <text>shikimate + ATP = 3-phosphoshikimate + ADP + H(+)</text>
        <dbReference type="Rhea" id="RHEA:13121"/>
        <dbReference type="ChEBI" id="CHEBI:15378"/>
        <dbReference type="ChEBI" id="CHEBI:30616"/>
        <dbReference type="ChEBI" id="CHEBI:36208"/>
        <dbReference type="ChEBI" id="CHEBI:145989"/>
        <dbReference type="ChEBI" id="CHEBI:456216"/>
        <dbReference type="EC" id="2.7.1.71"/>
    </reaction>
</comment>
<organism evidence="8">
    <name type="scientific">Marinobacter sp. MMG032</name>
    <dbReference type="NCBI Taxonomy" id="3158548"/>
    <lineage>
        <taxon>Bacteria</taxon>
        <taxon>Pseudomonadati</taxon>
        <taxon>Pseudomonadota</taxon>
        <taxon>Gammaproteobacteria</taxon>
        <taxon>Pseudomonadales</taxon>
        <taxon>Marinobacteraceae</taxon>
        <taxon>Marinobacter</taxon>
    </lineage>
</organism>
<evidence type="ECO:0000256" key="3">
    <source>
        <dbReference type="ARBA" id="ARBA00022741"/>
    </source>
</evidence>
<dbReference type="GO" id="GO:0005524">
    <property type="term" value="F:ATP binding"/>
    <property type="evidence" value="ECO:0007669"/>
    <property type="project" value="UniProtKB-UniRule"/>
</dbReference>
<feature type="binding site" evidence="7">
    <location>
        <position position="84"/>
    </location>
    <ligand>
        <name>substrate</name>
    </ligand>
</feature>
<dbReference type="PANTHER" id="PTHR21087">
    <property type="entry name" value="SHIKIMATE KINASE"/>
    <property type="match status" value="1"/>
</dbReference>
<dbReference type="KEGG" id="mamm:ABNF92_15905"/>
<keyword evidence="4 7" id="KW-0418">Kinase</keyword>
<dbReference type="GO" id="GO:0008652">
    <property type="term" value="P:amino acid biosynthetic process"/>
    <property type="evidence" value="ECO:0007669"/>
    <property type="project" value="UniProtKB-KW"/>
</dbReference>
<keyword evidence="1 7" id="KW-0028">Amino-acid biosynthesis</keyword>
<name>A0AAU7MK86_9GAMM</name>
<keyword evidence="7" id="KW-0479">Metal-binding</keyword>
<feature type="binding site" evidence="7">
    <location>
        <position position="63"/>
    </location>
    <ligand>
        <name>substrate</name>
    </ligand>
</feature>
<dbReference type="EC" id="2.7.1.71" evidence="7"/>
<dbReference type="PRINTS" id="PR01100">
    <property type="entry name" value="SHIKIMTKNASE"/>
</dbReference>
<comment type="pathway">
    <text evidence="7">Metabolic intermediate biosynthesis; chorismate biosynthesis; chorismate from D-erythrose 4-phosphate and phosphoenolpyruvate: step 5/7.</text>
</comment>
<feature type="binding site" evidence="7">
    <location>
        <position position="21"/>
    </location>
    <ligand>
        <name>Mg(2+)</name>
        <dbReference type="ChEBI" id="CHEBI:18420"/>
    </ligand>
</feature>
<feature type="binding site" evidence="7">
    <location>
        <position position="127"/>
    </location>
    <ligand>
        <name>ATP</name>
        <dbReference type="ChEBI" id="CHEBI:30616"/>
    </ligand>
</feature>
<dbReference type="RefSeq" id="WP_349342685.1">
    <property type="nucleotide sequence ID" value="NZ_CP157802.1"/>
</dbReference>
<evidence type="ECO:0000313" key="8">
    <source>
        <dbReference type="EMBL" id="XBQ18921.1"/>
    </source>
</evidence>
<evidence type="ECO:0000256" key="7">
    <source>
        <dbReference type="HAMAP-Rule" id="MF_00109"/>
    </source>
</evidence>
<dbReference type="InterPro" id="IPR000623">
    <property type="entry name" value="Shikimate_kinase/TSH1"/>
</dbReference>
<dbReference type="GO" id="GO:0009073">
    <property type="term" value="P:aromatic amino acid family biosynthetic process"/>
    <property type="evidence" value="ECO:0007669"/>
    <property type="project" value="UniProtKB-KW"/>
</dbReference>
<dbReference type="GO" id="GO:0005829">
    <property type="term" value="C:cytosol"/>
    <property type="evidence" value="ECO:0007669"/>
    <property type="project" value="TreeGrafter"/>
</dbReference>
<dbReference type="SUPFAM" id="SSF52540">
    <property type="entry name" value="P-loop containing nucleoside triphosphate hydrolases"/>
    <property type="match status" value="1"/>
</dbReference>
<dbReference type="InterPro" id="IPR027417">
    <property type="entry name" value="P-loop_NTPase"/>
</dbReference>
<keyword evidence="3 7" id="KW-0547">Nucleotide-binding</keyword>
<comment type="subunit">
    <text evidence="7">Monomer.</text>
</comment>
<comment type="similarity">
    <text evidence="7">Belongs to the shikimate kinase family.</text>
</comment>
<feature type="binding site" evidence="7">
    <location>
        <begin position="17"/>
        <end position="22"/>
    </location>
    <ligand>
        <name>ATP</name>
        <dbReference type="ChEBI" id="CHEBI:30616"/>
    </ligand>
</feature>
<proteinExistence type="inferred from homology"/>
<dbReference type="GO" id="GO:0004765">
    <property type="term" value="F:shikimate kinase activity"/>
    <property type="evidence" value="ECO:0007669"/>
    <property type="project" value="UniProtKB-UniRule"/>
</dbReference>
<comment type="subcellular location">
    <subcellularLocation>
        <location evidence="7">Cytoplasm</location>
    </subcellularLocation>
</comment>
<dbReference type="PANTHER" id="PTHR21087:SF16">
    <property type="entry name" value="SHIKIMATE KINASE 1, CHLOROPLASTIC"/>
    <property type="match status" value="1"/>
</dbReference>
<keyword evidence="7" id="KW-0460">Magnesium</keyword>
<dbReference type="GO" id="GO:0009423">
    <property type="term" value="P:chorismate biosynthetic process"/>
    <property type="evidence" value="ECO:0007669"/>
    <property type="project" value="UniProtKB-UniRule"/>
</dbReference>
<evidence type="ECO:0000256" key="6">
    <source>
        <dbReference type="ARBA" id="ARBA00023141"/>
    </source>
</evidence>
<protein>
    <recommendedName>
        <fullName evidence="7">Shikimate kinase</fullName>
        <shortName evidence="7">SK</shortName>
        <ecNumber evidence="7">2.7.1.71</ecNumber>
    </recommendedName>
</protein>
<evidence type="ECO:0000256" key="1">
    <source>
        <dbReference type="ARBA" id="ARBA00022605"/>
    </source>
</evidence>
<dbReference type="GO" id="GO:0000287">
    <property type="term" value="F:magnesium ion binding"/>
    <property type="evidence" value="ECO:0007669"/>
    <property type="project" value="UniProtKB-UniRule"/>
</dbReference>
<dbReference type="Gene3D" id="3.40.50.300">
    <property type="entry name" value="P-loop containing nucleotide triphosphate hydrolases"/>
    <property type="match status" value="1"/>
</dbReference>